<evidence type="ECO:0000313" key="2">
    <source>
        <dbReference type="Proteomes" id="UP000076167"/>
    </source>
</evidence>
<name>A0ABR5XXP6_9PROT</name>
<gene>
    <name evidence="1" type="ORF">AUP40_21595</name>
</gene>
<evidence type="ECO:0000313" key="1">
    <source>
        <dbReference type="EMBL" id="KZD00579.1"/>
    </source>
</evidence>
<sequence>MPGRGEPDLAFSGGGIRAGAAGLLRPELFSGAFIPAVRMRGLGPVFYEVIFHNRSDFSILVNNGSVRGVSRIARGHSRREKPAFIYVRNTGFGRYEAKNGFLFV</sequence>
<organism evidence="1 2">
    <name type="scientific">Thalassospira xiamenensis</name>
    <dbReference type="NCBI Taxonomy" id="220697"/>
    <lineage>
        <taxon>Bacteria</taxon>
        <taxon>Pseudomonadati</taxon>
        <taxon>Pseudomonadota</taxon>
        <taxon>Alphaproteobacteria</taxon>
        <taxon>Rhodospirillales</taxon>
        <taxon>Thalassospiraceae</taxon>
        <taxon>Thalassospira</taxon>
    </lineage>
</organism>
<comment type="caution">
    <text evidence="1">The sequence shown here is derived from an EMBL/GenBank/DDBJ whole genome shotgun (WGS) entry which is preliminary data.</text>
</comment>
<accession>A0ABR5XXP6</accession>
<keyword evidence="2" id="KW-1185">Reference proteome</keyword>
<dbReference type="Proteomes" id="UP000076167">
    <property type="component" value="Unassembled WGS sequence"/>
</dbReference>
<dbReference type="EMBL" id="LPXL01000042">
    <property type="protein sequence ID" value="KZD00579.1"/>
    <property type="molecule type" value="Genomic_DNA"/>
</dbReference>
<reference evidence="1 2" key="1">
    <citation type="submission" date="2015-12" db="EMBL/GenBank/DDBJ databases">
        <title>Genome sequence of Thalassospira xiamenensis MCCC 1A03005.</title>
        <authorList>
            <person name="Lu L."/>
            <person name="Lai Q."/>
            <person name="Shao Z."/>
            <person name="Qian P."/>
        </authorList>
    </citation>
    <scope>NUCLEOTIDE SEQUENCE [LARGE SCALE GENOMIC DNA]</scope>
    <source>
        <strain evidence="1 2">MCCC 1A03005</strain>
    </source>
</reference>
<protein>
    <submittedName>
        <fullName evidence="1">Uncharacterized protein</fullName>
    </submittedName>
</protein>
<proteinExistence type="predicted"/>